<protein>
    <submittedName>
        <fullName evidence="2">Uncharacterized protein</fullName>
    </submittedName>
</protein>
<accession>A0ABV3F0K7</accession>
<evidence type="ECO:0000313" key="3">
    <source>
        <dbReference type="Proteomes" id="UP001551658"/>
    </source>
</evidence>
<feature type="transmembrane region" description="Helical" evidence="1">
    <location>
        <begin position="75"/>
        <end position="94"/>
    </location>
</feature>
<feature type="transmembrane region" description="Helical" evidence="1">
    <location>
        <begin position="20"/>
        <end position="42"/>
    </location>
</feature>
<dbReference type="RefSeq" id="WP_357971718.1">
    <property type="nucleotide sequence ID" value="NZ_JBFAIH010000001.1"/>
</dbReference>
<keyword evidence="3" id="KW-1185">Reference proteome</keyword>
<dbReference type="EMBL" id="JBFAIH010000001">
    <property type="protein sequence ID" value="MEV0361153.1"/>
    <property type="molecule type" value="Genomic_DNA"/>
</dbReference>
<feature type="transmembrane region" description="Helical" evidence="1">
    <location>
        <begin position="101"/>
        <end position="124"/>
    </location>
</feature>
<keyword evidence="1" id="KW-0812">Transmembrane</keyword>
<keyword evidence="1" id="KW-1133">Transmembrane helix</keyword>
<reference evidence="2 3" key="1">
    <citation type="submission" date="2024-06" db="EMBL/GenBank/DDBJ databases">
        <title>The Natural Products Discovery Center: Release of the First 8490 Sequenced Strains for Exploring Actinobacteria Biosynthetic Diversity.</title>
        <authorList>
            <person name="Kalkreuter E."/>
            <person name="Kautsar S.A."/>
            <person name="Yang D."/>
            <person name="Bader C.D."/>
            <person name="Teijaro C.N."/>
            <person name="Fluegel L."/>
            <person name="Davis C.M."/>
            <person name="Simpson J.R."/>
            <person name="Lauterbach L."/>
            <person name="Steele A.D."/>
            <person name="Gui C."/>
            <person name="Meng S."/>
            <person name="Li G."/>
            <person name="Viehrig K."/>
            <person name="Ye F."/>
            <person name="Su P."/>
            <person name="Kiefer A.F."/>
            <person name="Nichols A."/>
            <person name="Cepeda A.J."/>
            <person name="Yan W."/>
            <person name="Fan B."/>
            <person name="Jiang Y."/>
            <person name="Adhikari A."/>
            <person name="Zheng C.-J."/>
            <person name="Schuster L."/>
            <person name="Cowan T.M."/>
            <person name="Smanski M.J."/>
            <person name="Chevrette M.G."/>
            <person name="De Carvalho L.P.S."/>
            <person name="Shen B."/>
        </authorList>
    </citation>
    <scope>NUCLEOTIDE SEQUENCE [LARGE SCALE GENOMIC DNA]</scope>
    <source>
        <strain evidence="2 3">NPDC050671</strain>
    </source>
</reference>
<evidence type="ECO:0000256" key="1">
    <source>
        <dbReference type="SAM" id="Phobius"/>
    </source>
</evidence>
<comment type="caution">
    <text evidence="2">The sequence shown here is derived from an EMBL/GenBank/DDBJ whole genome shotgun (WGS) entry which is preliminary data.</text>
</comment>
<proteinExistence type="predicted"/>
<organism evidence="2 3">
    <name type="scientific">Nocardia fusca</name>
    <dbReference type="NCBI Taxonomy" id="941183"/>
    <lineage>
        <taxon>Bacteria</taxon>
        <taxon>Bacillati</taxon>
        <taxon>Actinomycetota</taxon>
        <taxon>Actinomycetes</taxon>
        <taxon>Mycobacteriales</taxon>
        <taxon>Nocardiaceae</taxon>
        <taxon>Nocardia</taxon>
    </lineage>
</organism>
<gene>
    <name evidence="2" type="ORF">AB0H72_00480</name>
</gene>
<evidence type="ECO:0000313" key="2">
    <source>
        <dbReference type="EMBL" id="MEV0361153.1"/>
    </source>
</evidence>
<name>A0ABV3F0K7_9NOCA</name>
<keyword evidence="1" id="KW-0472">Membrane</keyword>
<dbReference type="Proteomes" id="UP001551658">
    <property type="component" value="Unassembled WGS sequence"/>
</dbReference>
<sequence length="133" mass="13951">MFCKGGKRGPAPQLVGTAQVVGYIVQVVGGIAVGGIVGFRLYPMAVYEFQRAFGITDGTYSPHPPVGYGLGTTGYWMSWIVIFMVGCAICVAASTSRYTRLFGIAAGASFTLSAPAVAWFFIAFDFGDVSGPS</sequence>